<proteinExistence type="predicted"/>
<reference evidence="2 3" key="1">
    <citation type="submission" date="2024-02" db="EMBL/GenBank/DDBJ databases">
        <title>Bacteria isolated from the canopy kelp, Nereocystis luetkeana.</title>
        <authorList>
            <person name="Pfister C.A."/>
            <person name="Younker I.T."/>
            <person name="Light S.H."/>
        </authorList>
    </citation>
    <scope>NUCLEOTIDE SEQUENCE [LARGE SCALE GENOMIC DNA]</scope>
    <source>
        <strain evidence="2 3">TI.5.07</strain>
    </source>
</reference>
<keyword evidence="1" id="KW-1133">Transmembrane helix</keyword>
<keyword evidence="3" id="KW-1185">Reference proteome</keyword>
<organism evidence="2 3">
    <name type="scientific">Cobetia marina</name>
    <name type="common">Deleya marina</name>
    <dbReference type="NCBI Taxonomy" id="28258"/>
    <lineage>
        <taxon>Bacteria</taxon>
        <taxon>Pseudomonadati</taxon>
        <taxon>Pseudomonadota</taxon>
        <taxon>Gammaproteobacteria</taxon>
        <taxon>Oceanospirillales</taxon>
        <taxon>Halomonadaceae</taxon>
        <taxon>Cobetia</taxon>
    </lineage>
</organism>
<feature type="non-terminal residue" evidence="2">
    <location>
        <position position="76"/>
    </location>
</feature>
<sequence>LLGVLARMGGNEVLLVTVDGASGAALRRWMGVGIGLYALLAIAFAVGIAPLLGLSAFILGLCSLRAGAEQVGLQMV</sequence>
<dbReference type="Proteomes" id="UP001378242">
    <property type="component" value="Unassembled WGS sequence"/>
</dbReference>
<gene>
    <name evidence="2" type="ORF">V6243_17995</name>
</gene>
<name>A0ABU9GKT6_COBMA</name>
<keyword evidence="1" id="KW-0472">Membrane</keyword>
<evidence type="ECO:0000256" key="1">
    <source>
        <dbReference type="SAM" id="Phobius"/>
    </source>
</evidence>
<evidence type="ECO:0000313" key="2">
    <source>
        <dbReference type="EMBL" id="MEL0618714.1"/>
    </source>
</evidence>
<comment type="caution">
    <text evidence="2">The sequence shown here is derived from an EMBL/GenBank/DDBJ whole genome shotgun (WGS) entry which is preliminary data.</text>
</comment>
<accession>A0ABU9GKT6</accession>
<dbReference type="EMBL" id="JBAKAP010000104">
    <property type="protein sequence ID" value="MEL0618714.1"/>
    <property type="molecule type" value="Genomic_DNA"/>
</dbReference>
<feature type="non-terminal residue" evidence="2">
    <location>
        <position position="1"/>
    </location>
</feature>
<protein>
    <submittedName>
        <fullName evidence="2">Uncharacterized protein</fullName>
    </submittedName>
</protein>
<evidence type="ECO:0000313" key="3">
    <source>
        <dbReference type="Proteomes" id="UP001378242"/>
    </source>
</evidence>
<keyword evidence="1" id="KW-0812">Transmembrane</keyword>
<dbReference type="RefSeq" id="WP_341543003.1">
    <property type="nucleotide sequence ID" value="NZ_JBAKAP010000104.1"/>
</dbReference>
<feature type="transmembrane region" description="Helical" evidence="1">
    <location>
        <begin position="36"/>
        <end position="61"/>
    </location>
</feature>